<evidence type="ECO:0000313" key="2">
    <source>
        <dbReference type="Proteomes" id="UP000499080"/>
    </source>
</evidence>
<protein>
    <submittedName>
        <fullName evidence="1">Uncharacterized protein</fullName>
    </submittedName>
</protein>
<proteinExistence type="predicted"/>
<dbReference type="Proteomes" id="UP000499080">
    <property type="component" value="Unassembled WGS sequence"/>
</dbReference>
<reference evidence="1 2" key="1">
    <citation type="journal article" date="2019" name="Sci. Rep.">
        <title>Orb-weaving spider Araneus ventricosus genome elucidates the spidroin gene catalogue.</title>
        <authorList>
            <person name="Kono N."/>
            <person name="Nakamura H."/>
            <person name="Ohtoshi R."/>
            <person name="Moran D.A.P."/>
            <person name="Shinohara A."/>
            <person name="Yoshida Y."/>
            <person name="Fujiwara M."/>
            <person name="Mori M."/>
            <person name="Tomita M."/>
            <person name="Arakawa K."/>
        </authorList>
    </citation>
    <scope>NUCLEOTIDE SEQUENCE [LARGE SCALE GENOMIC DNA]</scope>
</reference>
<dbReference type="EMBL" id="BGPR01006201">
    <property type="protein sequence ID" value="GBN16912.1"/>
    <property type="molecule type" value="Genomic_DNA"/>
</dbReference>
<organism evidence="1 2">
    <name type="scientific">Araneus ventricosus</name>
    <name type="common">Orbweaver spider</name>
    <name type="synonym">Epeira ventricosa</name>
    <dbReference type="NCBI Taxonomy" id="182803"/>
    <lineage>
        <taxon>Eukaryota</taxon>
        <taxon>Metazoa</taxon>
        <taxon>Ecdysozoa</taxon>
        <taxon>Arthropoda</taxon>
        <taxon>Chelicerata</taxon>
        <taxon>Arachnida</taxon>
        <taxon>Araneae</taxon>
        <taxon>Araneomorphae</taxon>
        <taxon>Entelegynae</taxon>
        <taxon>Araneoidea</taxon>
        <taxon>Araneidae</taxon>
        <taxon>Araneus</taxon>
    </lineage>
</organism>
<dbReference type="AlphaFoldDB" id="A0A4Y2LQN4"/>
<evidence type="ECO:0000313" key="1">
    <source>
        <dbReference type="EMBL" id="GBN16912.1"/>
    </source>
</evidence>
<keyword evidence="2" id="KW-1185">Reference proteome</keyword>
<gene>
    <name evidence="1" type="ORF">AVEN_251948_1</name>
</gene>
<name>A0A4Y2LQN4_ARAVE</name>
<accession>A0A4Y2LQN4</accession>
<sequence length="86" mass="9967">MHNLWANKWALTQHLKEDDPDRSVEFCELTLNMPEDVSGQNWLERLALCADMNTCGTYSVNVASYDIFCTNKINTRNRLHQSYGDL</sequence>
<comment type="caution">
    <text evidence="1">The sequence shown here is derived from an EMBL/GenBank/DDBJ whole genome shotgun (WGS) entry which is preliminary data.</text>
</comment>